<reference evidence="1" key="1">
    <citation type="submission" date="2019-11" db="EMBL/GenBank/DDBJ databases">
        <authorList>
            <person name="Ndlovu S.S."/>
            <person name="Carulei O."/>
        </authorList>
    </citation>
    <scope>NUCLEOTIDE SEQUENCE [LARGE SCALE GENOMIC DNA]</scope>
    <source>
        <strain evidence="1">RSA_W1_1999</strain>
    </source>
</reference>
<gene>
    <name evidence="1" type="primary">B263R</name>
</gene>
<organism evidence="1">
    <name type="scientific">African swine fever virus</name>
    <name type="common">ASFV</name>
    <dbReference type="NCBI Taxonomy" id="10497"/>
    <lineage>
        <taxon>Viruses</taxon>
        <taxon>Varidnaviria</taxon>
        <taxon>Bamfordvirae</taxon>
        <taxon>Nucleocytoviricota</taxon>
        <taxon>Pokkesviricetes</taxon>
        <taxon>Asfuvirales</taxon>
        <taxon>Asfarviridae</taxon>
        <taxon>Asfivirus</taxon>
        <taxon>Asfivirus haemorrhagiae</taxon>
    </lineage>
</organism>
<organismHost>
    <name type="scientific">Ornithodoros moubata</name>
    <name type="common">Soft tick</name>
    <name type="synonym">Argasid tick</name>
    <dbReference type="NCBI Taxonomy" id="6938"/>
</organismHost>
<organismHost>
    <name type="scientific">Phacochoerus aethiopicus</name>
    <name type="common">Warthog</name>
    <dbReference type="NCBI Taxonomy" id="85517"/>
</organismHost>
<name>A0A6G7KTW3_ASF</name>
<organismHost>
    <name type="scientific">Potamochoerus larvatus</name>
    <name type="common">Bushpig</name>
    <dbReference type="NCBI Taxonomy" id="273792"/>
</organismHost>
<evidence type="ECO:0000313" key="1">
    <source>
        <dbReference type="EMBL" id="QII88775.1"/>
    </source>
</evidence>
<organismHost>
    <name type="scientific">Ornithodoros</name>
    <name type="common">relapsing fever ticks</name>
    <dbReference type="NCBI Taxonomy" id="6937"/>
</organismHost>
<protein>
    <submittedName>
        <fullName evidence="1">PB263R</fullName>
    </submittedName>
</protein>
<organismHost>
    <name type="scientific">Phacochoerus africanus</name>
    <name type="common">Warthog</name>
    <dbReference type="NCBI Taxonomy" id="41426"/>
</organismHost>
<accession>A0A6G7KTW3</accession>
<organismHost>
    <name type="scientific">Sus scrofa</name>
    <name type="common">Pig</name>
    <dbReference type="NCBI Taxonomy" id="9823"/>
</organismHost>
<dbReference type="EMBL" id="MN641876">
    <property type="protein sequence ID" value="QII88775.1"/>
    <property type="molecule type" value="Genomic_DNA"/>
</dbReference>
<sequence>MDLIKDKWRTKRNCVFGQTRCRGLQCLSAHTGEKLPALHVRIWSYLQYCKLPSRCRRCTATLATSAYRATNLYYRLRKKLQTCCAVRVQQKAMGPALLLPLQPPFCLWTRCIYYNAFLLPGKFRSRASFFRILQMEKTLYNSGYTSCNINPLQKKSRLLYLQRLCLFLCFKYTQCLPASSFIYKNLQLCWNTSLLHIPYVQYSLHYKTQRYPQNLWSVREKKYALLFFLQVRYIFYAATQRNPRRPFIRFCKILSAYIGKKFCVCYRCPI</sequence>
<proteinExistence type="predicted"/>